<reference evidence="2" key="2">
    <citation type="submission" date="2015-01" db="EMBL/GenBank/DDBJ databases">
        <title>Evolutionary Origins and Diversification of the Mycorrhizal Mutualists.</title>
        <authorList>
            <consortium name="DOE Joint Genome Institute"/>
            <consortium name="Mycorrhizal Genomics Consortium"/>
            <person name="Kohler A."/>
            <person name="Kuo A."/>
            <person name="Nagy L.G."/>
            <person name="Floudas D."/>
            <person name="Copeland A."/>
            <person name="Barry K.W."/>
            <person name="Cichocki N."/>
            <person name="Veneault-Fourrey C."/>
            <person name="LaButti K."/>
            <person name="Lindquist E.A."/>
            <person name="Lipzen A."/>
            <person name="Lundell T."/>
            <person name="Morin E."/>
            <person name="Murat C."/>
            <person name="Riley R."/>
            <person name="Ohm R."/>
            <person name="Sun H."/>
            <person name="Tunlid A."/>
            <person name="Henrissat B."/>
            <person name="Grigoriev I.V."/>
            <person name="Hibbett D.S."/>
            <person name="Martin F."/>
        </authorList>
    </citation>
    <scope>NUCLEOTIDE SEQUENCE [LARGE SCALE GENOMIC DNA]</scope>
    <source>
        <strain evidence="2">Ve08.2h10</strain>
    </source>
</reference>
<protein>
    <submittedName>
        <fullName evidence="1">Uncharacterized protein</fullName>
    </submittedName>
</protein>
<name>A0A0D0E1A7_9AGAM</name>
<dbReference type="HOGENOM" id="CLU_2159211_0_0_1"/>
<sequence>MSANKANGGVWVIIGGRVPGVFAQSTVLLNRPHIPCGYRTPPLPVAIKCRTPEEVHEVYTTLEPIATHLTPTMLPVKAARCFYKLTLIAHVLEETVSENHKPPLQGCHIET</sequence>
<evidence type="ECO:0000313" key="2">
    <source>
        <dbReference type="Proteomes" id="UP000054538"/>
    </source>
</evidence>
<dbReference type="Proteomes" id="UP000054538">
    <property type="component" value="Unassembled WGS sequence"/>
</dbReference>
<dbReference type="OrthoDB" id="3043484at2759"/>
<accession>A0A0D0E1A7</accession>
<proteinExistence type="predicted"/>
<dbReference type="InParanoid" id="A0A0D0E1A7"/>
<evidence type="ECO:0000313" key="1">
    <source>
        <dbReference type="EMBL" id="KIK93994.1"/>
    </source>
</evidence>
<keyword evidence="2" id="KW-1185">Reference proteome</keyword>
<organism evidence="1 2">
    <name type="scientific">Paxillus rubicundulus Ve08.2h10</name>
    <dbReference type="NCBI Taxonomy" id="930991"/>
    <lineage>
        <taxon>Eukaryota</taxon>
        <taxon>Fungi</taxon>
        <taxon>Dikarya</taxon>
        <taxon>Basidiomycota</taxon>
        <taxon>Agaricomycotina</taxon>
        <taxon>Agaricomycetes</taxon>
        <taxon>Agaricomycetidae</taxon>
        <taxon>Boletales</taxon>
        <taxon>Paxilineae</taxon>
        <taxon>Paxillaceae</taxon>
        <taxon>Paxillus</taxon>
    </lineage>
</organism>
<gene>
    <name evidence="1" type="ORF">PAXRUDRAFT_143812</name>
</gene>
<dbReference type="AlphaFoldDB" id="A0A0D0E1A7"/>
<reference evidence="1 2" key="1">
    <citation type="submission" date="2014-04" db="EMBL/GenBank/DDBJ databases">
        <authorList>
            <consortium name="DOE Joint Genome Institute"/>
            <person name="Kuo A."/>
            <person name="Kohler A."/>
            <person name="Jargeat P."/>
            <person name="Nagy L.G."/>
            <person name="Floudas D."/>
            <person name="Copeland A."/>
            <person name="Barry K.W."/>
            <person name="Cichocki N."/>
            <person name="Veneault-Fourrey C."/>
            <person name="LaButti K."/>
            <person name="Lindquist E.A."/>
            <person name="Lipzen A."/>
            <person name="Lundell T."/>
            <person name="Morin E."/>
            <person name="Murat C."/>
            <person name="Sun H."/>
            <person name="Tunlid A."/>
            <person name="Henrissat B."/>
            <person name="Grigoriev I.V."/>
            <person name="Hibbett D.S."/>
            <person name="Martin F."/>
            <person name="Nordberg H.P."/>
            <person name="Cantor M.N."/>
            <person name="Hua S.X."/>
        </authorList>
    </citation>
    <scope>NUCLEOTIDE SEQUENCE [LARGE SCALE GENOMIC DNA]</scope>
    <source>
        <strain evidence="1 2">Ve08.2h10</strain>
    </source>
</reference>
<dbReference type="EMBL" id="KN825137">
    <property type="protein sequence ID" value="KIK93994.1"/>
    <property type="molecule type" value="Genomic_DNA"/>
</dbReference>